<evidence type="ECO:0000256" key="1">
    <source>
        <dbReference type="SAM" id="Phobius"/>
    </source>
</evidence>
<dbReference type="STRING" id="1194083.BN12_4040009"/>
<comment type="caution">
    <text evidence="2">The sequence shown here is derived from an EMBL/GenBank/DDBJ whole genome shotgun (WGS) entry which is preliminary data.</text>
</comment>
<reference evidence="2 3" key="1">
    <citation type="journal article" date="2013" name="ISME J.">
        <title>A metabolic model for members of the genus Tetrasphaera involved in enhanced biological phosphorus removal.</title>
        <authorList>
            <person name="Kristiansen R."/>
            <person name="Nguyen H.T.T."/>
            <person name="Saunders A.M."/>
            <person name="Nielsen J.L."/>
            <person name="Wimmer R."/>
            <person name="Le V.Q."/>
            <person name="McIlroy S.J."/>
            <person name="Petrovski S."/>
            <person name="Seviour R.J."/>
            <person name="Calteau A."/>
            <person name="Nielsen K.L."/>
            <person name="Nielsen P.H."/>
        </authorList>
    </citation>
    <scope>NUCLEOTIDE SEQUENCE [LARGE SCALE GENOMIC DNA]</scope>
    <source>
        <strain evidence="2 3">T1-X7</strain>
    </source>
</reference>
<name>A0A077M2E7_9MICO</name>
<protein>
    <submittedName>
        <fullName evidence="2">Uncharacterized protein</fullName>
    </submittedName>
</protein>
<evidence type="ECO:0000313" key="3">
    <source>
        <dbReference type="Proteomes" id="UP000035721"/>
    </source>
</evidence>
<keyword evidence="3" id="KW-1185">Reference proteome</keyword>
<keyword evidence="1" id="KW-1133">Transmembrane helix</keyword>
<organism evidence="2 3">
    <name type="scientific">Nostocoides japonicum T1-X7</name>
    <dbReference type="NCBI Taxonomy" id="1194083"/>
    <lineage>
        <taxon>Bacteria</taxon>
        <taxon>Bacillati</taxon>
        <taxon>Actinomycetota</taxon>
        <taxon>Actinomycetes</taxon>
        <taxon>Micrococcales</taxon>
        <taxon>Intrasporangiaceae</taxon>
        <taxon>Nostocoides</taxon>
    </lineage>
</organism>
<accession>A0A077M2E7</accession>
<dbReference type="EMBL" id="CAJB01000340">
    <property type="protein sequence ID" value="CCH79177.1"/>
    <property type="molecule type" value="Genomic_DNA"/>
</dbReference>
<sequence length="70" mass="7534">MSTSTRSTNEITEVQYFVFNVIAMLIVLGGLWRDGRLGEVPDALLGLTSVSALTFVLVKRVPPSGTPVDP</sequence>
<gene>
    <name evidence="2" type="ORF">BN12_4040009</name>
</gene>
<dbReference type="Proteomes" id="UP000035721">
    <property type="component" value="Unassembled WGS sequence"/>
</dbReference>
<feature type="transmembrane region" description="Helical" evidence="1">
    <location>
        <begin position="14"/>
        <end position="32"/>
    </location>
</feature>
<dbReference type="AlphaFoldDB" id="A0A077M2E7"/>
<keyword evidence="1" id="KW-0472">Membrane</keyword>
<evidence type="ECO:0000313" key="2">
    <source>
        <dbReference type="EMBL" id="CCH79177.1"/>
    </source>
</evidence>
<proteinExistence type="predicted"/>
<keyword evidence="1" id="KW-0812">Transmembrane</keyword>